<evidence type="ECO:0000256" key="3">
    <source>
        <dbReference type="ARBA" id="ARBA00023163"/>
    </source>
</evidence>
<dbReference type="EMBL" id="BAAAUX010000011">
    <property type="protein sequence ID" value="GAA2786317.1"/>
    <property type="molecule type" value="Genomic_DNA"/>
</dbReference>
<name>A0ABN3VA93_9PSEU</name>
<dbReference type="PIRSF" id="PIRSF016838">
    <property type="entry name" value="PafC"/>
    <property type="match status" value="1"/>
</dbReference>
<dbReference type="Pfam" id="PF13280">
    <property type="entry name" value="WYL"/>
    <property type="match status" value="1"/>
</dbReference>
<gene>
    <name evidence="5" type="ORF">GCM10010470_20730</name>
</gene>
<feature type="domain" description="HTH deoR-type" evidence="4">
    <location>
        <begin position="4"/>
        <end position="62"/>
    </location>
</feature>
<evidence type="ECO:0000256" key="1">
    <source>
        <dbReference type="ARBA" id="ARBA00023015"/>
    </source>
</evidence>
<proteinExistence type="predicted"/>
<accession>A0ABN3VA93</accession>
<dbReference type="InterPro" id="IPR028349">
    <property type="entry name" value="PafC-like"/>
</dbReference>
<protein>
    <submittedName>
        <fullName evidence="5">YafY family protein</fullName>
    </submittedName>
</protein>
<evidence type="ECO:0000259" key="4">
    <source>
        <dbReference type="PROSITE" id="PS51000"/>
    </source>
</evidence>
<dbReference type="InterPro" id="IPR018356">
    <property type="entry name" value="Tscrpt_reg_HTH_DeoR_CS"/>
</dbReference>
<dbReference type="Gene3D" id="1.10.10.10">
    <property type="entry name" value="Winged helix-like DNA-binding domain superfamily/Winged helix DNA-binding domain"/>
    <property type="match status" value="1"/>
</dbReference>
<dbReference type="Proteomes" id="UP001500979">
    <property type="component" value="Unassembled WGS sequence"/>
</dbReference>
<dbReference type="PROSITE" id="PS51000">
    <property type="entry name" value="HTH_DEOR_2"/>
    <property type="match status" value="1"/>
</dbReference>
<keyword evidence="6" id="KW-1185">Reference proteome</keyword>
<dbReference type="InterPro" id="IPR036390">
    <property type="entry name" value="WH_DNA-bd_sf"/>
</dbReference>
<evidence type="ECO:0000313" key="6">
    <source>
        <dbReference type="Proteomes" id="UP001500979"/>
    </source>
</evidence>
<keyword evidence="3" id="KW-0804">Transcription</keyword>
<dbReference type="PROSITE" id="PS52050">
    <property type="entry name" value="WYL"/>
    <property type="match status" value="1"/>
</dbReference>
<keyword evidence="1" id="KW-0805">Transcription regulation</keyword>
<dbReference type="PANTHER" id="PTHR34580">
    <property type="match status" value="1"/>
</dbReference>
<dbReference type="PANTHER" id="PTHR34580:SF3">
    <property type="entry name" value="PROTEIN PAFB"/>
    <property type="match status" value="1"/>
</dbReference>
<dbReference type="InterPro" id="IPR051534">
    <property type="entry name" value="CBASS_pafABC_assoc_protein"/>
</dbReference>
<comment type="caution">
    <text evidence="5">The sequence shown here is derived from an EMBL/GenBank/DDBJ whole genome shotgun (WGS) entry which is preliminary data.</text>
</comment>
<dbReference type="InterPro" id="IPR001034">
    <property type="entry name" value="DeoR_HTH"/>
</dbReference>
<dbReference type="InterPro" id="IPR036388">
    <property type="entry name" value="WH-like_DNA-bd_sf"/>
</dbReference>
<dbReference type="InterPro" id="IPR013196">
    <property type="entry name" value="HTH_11"/>
</dbReference>
<dbReference type="RefSeq" id="WP_344679347.1">
    <property type="nucleotide sequence ID" value="NZ_BAAAUX010000011.1"/>
</dbReference>
<dbReference type="InterPro" id="IPR026881">
    <property type="entry name" value="WYL_dom"/>
</dbReference>
<dbReference type="SUPFAM" id="SSF46785">
    <property type="entry name" value="Winged helix' DNA-binding domain"/>
    <property type="match status" value="1"/>
</dbReference>
<organism evidence="5 6">
    <name type="scientific">Saccharopolyspora taberi</name>
    <dbReference type="NCBI Taxonomy" id="60895"/>
    <lineage>
        <taxon>Bacteria</taxon>
        <taxon>Bacillati</taxon>
        <taxon>Actinomycetota</taxon>
        <taxon>Actinomycetes</taxon>
        <taxon>Pseudonocardiales</taxon>
        <taxon>Pseudonocardiaceae</taxon>
        <taxon>Saccharopolyspora</taxon>
    </lineage>
</organism>
<evidence type="ECO:0000313" key="5">
    <source>
        <dbReference type="EMBL" id="GAA2786317.1"/>
    </source>
</evidence>
<evidence type="ECO:0000256" key="2">
    <source>
        <dbReference type="ARBA" id="ARBA00023125"/>
    </source>
</evidence>
<reference evidence="5 6" key="1">
    <citation type="journal article" date="2019" name="Int. J. Syst. Evol. Microbiol.">
        <title>The Global Catalogue of Microorganisms (GCM) 10K type strain sequencing project: providing services to taxonomists for standard genome sequencing and annotation.</title>
        <authorList>
            <consortium name="The Broad Institute Genomics Platform"/>
            <consortium name="The Broad Institute Genome Sequencing Center for Infectious Disease"/>
            <person name="Wu L."/>
            <person name="Ma J."/>
        </authorList>
    </citation>
    <scope>NUCLEOTIDE SEQUENCE [LARGE SCALE GENOMIC DNA]</scope>
    <source>
        <strain evidence="5 6">JCM 9383</strain>
    </source>
</reference>
<keyword evidence="2" id="KW-0238">DNA-binding</keyword>
<sequence length="329" mass="35821">MTDPSTRLLELLSLLQSGRSRPAAELAERLGVSPRTLRRDLDRLRDLGYPVSSTRGPGGHYQLVAGRAMPPLLLTDEEAVATVVGLRAAALSQVGDAAEGALSKLERVVPTRLRPRIQALTAATETSSRATHAVDLRTVQLLATAAHTHQDVRFDYTSRDGQRTERRVDPYRQVLFARRWYLLGWDRDRADWRTYRIDRIAALTAPGTTFAPRELPADDPVSFVQDSARFLRTARRGVVRFAAPVEVVSDRLIAEAGSLEAIDGTSCRYLTGAESWEWLAATLAAVGVPYTIEAPAELIAASRELAGRIAEAAGGFSRGEGERGLGGTP</sequence>
<dbReference type="Pfam" id="PF08279">
    <property type="entry name" value="HTH_11"/>
    <property type="match status" value="1"/>
</dbReference>
<dbReference type="PROSITE" id="PS00894">
    <property type="entry name" value="HTH_DEOR_1"/>
    <property type="match status" value="1"/>
</dbReference>